<dbReference type="AlphaFoldDB" id="A0AAW4PSW7"/>
<dbReference type="RefSeq" id="WP_220618615.1">
    <property type="nucleotide sequence ID" value="NZ_RKLR01000003.1"/>
</dbReference>
<dbReference type="InterPro" id="IPR045679">
    <property type="entry name" value="DUF6199"/>
</dbReference>
<dbReference type="Proteomes" id="UP001430377">
    <property type="component" value="Unassembled WGS sequence"/>
</dbReference>
<evidence type="ECO:0000259" key="2">
    <source>
        <dbReference type="Pfam" id="PF19701"/>
    </source>
</evidence>
<feature type="region of interest" description="Disordered" evidence="1">
    <location>
        <begin position="84"/>
        <end position="105"/>
    </location>
</feature>
<evidence type="ECO:0000313" key="4">
    <source>
        <dbReference type="Proteomes" id="UP001430377"/>
    </source>
</evidence>
<gene>
    <name evidence="3" type="ORF">EGH21_11535</name>
</gene>
<protein>
    <recommendedName>
        <fullName evidence="2">DUF6199 domain-containing protein</fullName>
    </recommendedName>
</protein>
<evidence type="ECO:0000256" key="1">
    <source>
        <dbReference type="SAM" id="MobiDB-lite"/>
    </source>
</evidence>
<proteinExistence type="predicted"/>
<keyword evidence="4" id="KW-1185">Reference proteome</keyword>
<evidence type="ECO:0000313" key="3">
    <source>
        <dbReference type="EMBL" id="MBX0323660.1"/>
    </source>
</evidence>
<reference evidence="3 4" key="1">
    <citation type="submission" date="2021-06" db="EMBL/GenBank/DDBJ databases">
        <title>Halomicroarcula sp. a new haloarchaeum isolated from saline soil.</title>
        <authorList>
            <person name="Duran-Viseras A."/>
            <person name="Sanchez-Porro C."/>
            <person name="Ventosa A."/>
        </authorList>
    </citation>
    <scope>NUCLEOTIDE SEQUENCE [LARGE SCALE GENOMIC DNA]</scope>
    <source>
        <strain evidence="3 4">F13</strain>
    </source>
</reference>
<feature type="domain" description="DUF6199" evidence="2">
    <location>
        <begin position="14"/>
        <end position="72"/>
    </location>
</feature>
<sequence>MIRRLLPLSYAWMVGQGLLAVFLPRQAIKLNAKFLLAGYENPGDLEPKDWYVRATRIAGVGMLVTGLTGLLAGDLDTDEDVETVEIESEDERGDGHQVAESDESV</sequence>
<comment type="caution">
    <text evidence="3">The sequence shown here is derived from an EMBL/GenBank/DDBJ whole genome shotgun (WGS) entry which is preliminary data.</text>
</comment>
<name>A0AAW4PSW7_9EURY</name>
<dbReference type="EMBL" id="RKLR01000003">
    <property type="protein sequence ID" value="MBX0323660.1"/>
    <property type="molecule type" value="Genomic_DNA"/>
</dbReference>
<accession>A0AAW4PSW7</accession>
<organism evidence="3 4">
    <name type="scientific">Haloarcula rubra</name>
    <dbReference type="NCBI Taxonomy" id="2487747"/>
    <lineage>
        <taxon>Archaea</taxon>
        <taxon>Methanobacteriati</taxon>
        <taxon>Methanobacteriota</taxon>
        <taxon>Stenosarchaea group</taxon>
        <taxon>Halobacteria</taxon>
        <taxon>Halobacteriales</taxon>
        <taxon>Haloarculaceae</taxon>
        <taxon>Haloarcula</taxon>
    </lineage>
</organism>
<dbReference type="Pfam" id="PF19701">
    <property type="entry name" value="DUF6199"/>
    <property type="match status" value="1"/>
</dbReference>